<dbReference type="Pfam" id="PF00111">
    <property type="entry name" value="Fer2"/>
    <property type="match status" value="1"/>
</dbReference>
<proteinExistence type="predicted"/>
<dbReference type="Proteomes" id="UP000075766">
    <property type="component" value="Unassembled WGS sequence"/>
</dbReference>
<keyword evidence="4" id="KW-1185">Reference proteome</keyword>
<reference evidence="3 4" key="1">
    <citation type="submission" date="2016-02" db="EMBL/GenBank/DDBJ databases">
        <title>Genome sequence of Marichromatium gracile YL-28, a purple sulfur bacterium.</title>
        <authorList>
            <person name="Zhao C."/>
            <person name="Hong X."/>
            <person name="Chen S."/>
            <person name="Yang S."/>
        </authorList>
    </citation>
    <scope>NUCLEOTIDE SEQUENCE [LARGE SCALE GENOMIC DNA]</scope>
    <source>
        <strain evidence="3 4">YL28</strain>
    </source>
</reference>
<dbReference type="SUPFAM" id="SSF54292">
    <property type="entry name" value="2Fe-2S ferredoxin-like"/>
    <property type="match status" value="1"/>
</dbReference>
<dbReference type="InterPro" id="IPR017927">
    <property type="entry name" value="FAD-bd_FR_type"/>
</dbReference>
<dbReference type="Gene3D" id="3.40.50.80">
    <property type="entry name" value="Nucleotide-binding domain of ferredoxin-NADP reductase (FNR) module"/>
    <property type="match status" value="1"/>
</dbReference>
<feature type="domain" description="2Fe-2S ferredoxin-type" evidence="1">
    <location>
        <begin position="163"/>
        <end position="253"/>
    </location>
</feature>
<dbReference type="CDD" id="cd00207">
    <property type="entry name" value="fer2"/>
    <property type="match status" value="1"/>
</dbReference>
<dbReference type="InterPro" id="IPR017938">
    <property type="entry name" value="Riboflavin_synthase-like_b-brl"/>
</dbReference>
<protein>
    <recommendedName>
        <fullName evidence="5">CDP-4-dehydro-6-deoxyglucose reductase</fullName>
    </recommendedName>
</protein>
<organism evidence="3 4">
    <name type="scientific">Marichromatium gracile</name>
    <name type="common">Chromatium gracile</name>
    <dbReference type="NCBI Taxonomy" id="1048"/>
    <lineage>
        <taxon>Bacteria</taxon>
        <taxon>Pseudomonadati</taxon>
        <taxon>Pseudomonadota</taxon>
        <taxon>Gammaproteobacteria</taxon>
        <taxon>Chromatiales</taxon>
        <taxon>Chromatiaceae</taxon>
        <taxon>Marichromatium</taxon>
    </lineage>
</organism>
<dbReference type="InterPro" id="IPR050415">
    <property type="entry name" value="MRET"/>
</dbReference>
<dbReference type="EMBL" id="LSYU01000057">
    <property type="protein sequence ID" value="KXX64381.1"/>
    <property type="molecule type" value="Genomic_DNA"/>
</dbReference>
<gene>
    <name evidence="3" type="ORF">AY586_13810</name>
</gene>
<dbReference type="PROSITE" id="PS51085">
    <property type="entry name" value="2FE2S_FER_2"/>
    <property type="match status" value="1"/>
</dbReference>
<feature type="domain" description="FAD-binding FR-type" evidence="2">
    <location>
        <begin position="260"/>
        <end position="360"/>
    </location>
</feature>
<evidence type="ECO:0000313" key="4">
    <source>
        <dbReference type="Proteomes" id="UP000075766"/>
    </source>
</evidence>
<dbReference type="SUPFAM" id="SSF63380">
    <property type="entry name" value="Riboflavin synthase domain-like"/>
    <property type="match status" value="1"/>
</dbReference>
<dbReference type="SUPFAM" id="SSF52343">
    <property type="entry name" value="Ferredoxin reductase-like, C-terminal NADP-linked domain"/>
    <property type="match status" value="1"/>
</dbReference>
<dbReference type="Gene3D" id="3.10.20.30">
    <property type="match status" value="1"/>
</dbReference>
<dbReference type="PROSITE" id="PS51384">
    <property type="entry name" value="FAD_FR"/>
    <property type="match status" value="1"/>
</dbReference>
<accession>A0ABR5VGB0</accession>
<dbReference type="PRINTS" id="PR00410">
    <property type="entry name" value="PHEHYDRXLASE"/>
</dbReference>
<comment type="caution">
    <text evidence="3">The sequence shown here is derived from an EMBL/GenBank/DDBJ whole genome shotgun (WGS) entry which is preliminary data.</text>
</comment>
<dbReference type="InterPro" id="IPR012675">
    <property type="entry name" value="Beta-grasp_dom_sf"/>
</dbReference>
<dbReference type="RefSeq" id="WP_062275581.1">
    <property type="nucleotide sequence ID" value="NZ_LSYU01000057.1"/>
</dbReference>
<evidence type="ECO:0000259" key="1">
    <source>
        <dbReference type="PROSITE" id="PS51085"/>
    </source>
</evidence>
<dbReference type="PANTHER" id="PTHR47354">
    <property type="entry name" value="NADH OXIDOREDUCTASE HCR"/>
    <property type="match status" value="1"/>
</dbReference>
<dbReference type="PANTHER" id="PTHR47354:SF5">
    <property type="entry name" value="PROTEIN RFBI"/>
    <property type="match status" value="1"/>
</dbReference>
<sequence>MTTYLTLSRAARLAGVSRGELQRRIRRAELTTFEGEVAAHDLLRLYPSLSLEHEGALEQVREIVDNARPRLEPEPVALPDARVLLEQARRLSAALAREIEAGEAARGLVEQVAERLAALSASDPATLPTALAALAHWLAEARAALPVNETPEGRPAPARTLAARVRLIPSGHSFLVEGEESLLEAAVRAGIHLEHGCASGNCGGCKARLVSGETRQIRPHDYPIGARERRLGYLLTCAHTALTDLTLEIGEARSSAELPLQRIRVSVRRVETIGPTLRALQIQTPRNQLLRFMAGQRARLARPDEPPSELPIASCPCDGRNLRFLIRDGDDALARALFDDRLGPGQRLDLEGPYGDFVLDESATDEALFVACGDGIAPIRGLIEQAVAIDAIPRYHLYWETGAPEGHHLAHWARALGDALDDFTYTLLEATPADRLAARILDEHPPHAYQRLYLAGPEVSVRPLEQALRAGGVGAERIRVEALAD</sequence>
<dbReference type="InterPro" id="IPR006058">
    <property type="entry name" value="2Fe2S_fd_BS"/>
</dbReference>
<dbReference type="PROSITE" id="PS00197">
    <property type="entry name" value="2FE2S_FER_1"/>
    <property type="match status" value="1"/>
</dbReference>
<evidence type="ECO:0000259" key="2">
    <source>
        <dbReference type="PROSITE" id="PS51384"/>
    </source>
</evidence>
<evidence type="ECO:0008006" key="5">
    <source>
        <dbReference type="Google" id="ProtNLM"/>
    </source>
</evidence>
<dbReference type="Gene3D" id="2.40.30.10">
    <property type="entry name" value="Translation factors"/>
    <property type="match status" value="1"/>
</dbReference>
<dbReference type="InterPro" id="IPR039261">
    <property type="entry name" value="FNR_nucleotide-bd"/>
</dbReference>
<evidence type="ECO:0000313" key="3">
    <source>
        <dbReference type="EMBL" id="KXX64381.1"/>
    </source>
</evidence>
<dbReference type="InterPro" id="IPR036010">
    <property type="entry name" value="2Fe-2S_ferredoxin-like_sf"/>
</dbReference>
<name>A0ABR5VGB0_MARGR</name>
<dbReference type="InterPro" id="IPR001041">
    <property type="entry name" value="2Fe-2S_ferredoxin-type"/>
</dbReference>